<protein>
    <submittedName>
        <fullName evidence="1">Uncharacterized protein</fullName>
    </submittedName>
</protein>
<name>A0A368R0P5_SETIT</name>
<sequence>MRLAQGCSPLTRLLPDREEQSIEIPASFNLCWFPA</sequence>
<dbReference type="EMBL" id="CM003532">
    <property type="protein sequence ID" value="RCV23771.1"/>
    <property type="molecule type" value="Genomic_DNA"/>
</dbReference>
<proteinExistence type="predicted"/>
<dbReference type="AlphaFoldDB" id="A0A368R0P5"/>
<reference evidence="1" key="1">
    <citation type="journal article" date="2012" name="Nat. Biotechnol.">
        <title>Reference genome sequence of the model plant Setaria.</title>
        <authorList>
            <person name="Bennetzen J.L."/>
            <person name="Schmutz J."/>
            <person name="Wang H."/>
            <person name="Percifield R."/>
            <person name="Hawkins J."/>
            <person name="Pontaroli A.C."/>
            <person name="Estep M."/>
            <person name="Feng L."/>
            <person name="Vaughn J.N."/>
            <person name="Grimwood J."/>
            <person name="Jenkins J."/>
            <person name="Barry K."/>
            <person name="Lindquist E."/>
            <person name="Hellsten U."/>
            <person name="Deshpande S."/>
            <person name="Wang X."/>
            <person name="Wu X."/>
            <person name="Mitros T."/>
            <person name="Triplett J."/>
            <person name="Yang X."/>
            <person name="Ye C.Y."/>
            <person name="Mauro-Herrera M."/>
            <person name="Wang L."/>
            <person name="Li P."/>
            <person name="Sharma M."/>
            <person name="Sharma R."/>
            <person name="Ronald P.C."/>
            <person name="Panaud O."/>
            <person name="Kellogg E.A."/>
            <person name="Brutnell T.P."/>
            <person name="Doust A.N."/>
            <person name="Tuskan G.A."/>
            <person name="Rokhsar D."/>
            <person name="Devos K.M."/>
        </authorList>
    </citation>
    <scope>NUCLEOTIDE SEQUENCE [LARGE SCALE GENOMIC DNA]</scope>
    <source>
        <strain evidence="1">Yugu1</strain>
    </source>
</reference>
<evidence type="ECO:0000313" key="1">
    <source>
        <dbReference type="EMBL" id="RCV23771.1"/>
    </source>
</evidence>
<accession>A0A368R0P5</accession>
<organism evidence="1">
    <name type="scientific">Setaria italica</name>
    <name type="common">Foxtail millet</name>
    <name type="synonym">Panicum italicum</name>
    <dbReference type="NCBI Taxonomy" id="4555"/>
    <lineage>
        <taxon>Eukaryota</taxon>
        <taxon>Viridiplantae</taxon>
        <taxon>Streptophyta</taxon>
        <taxon>Embryophyta</taxon>
        <taxon>Tracheophyta</taxon>
        <taxon>Spermatophyta</taxon>
        <taxon>Magnoliopsida</taxon>
        <taxon>Liliopsida</taxon>
        <taxon>Poales</taxon>
        <taxon>Poaceae</taxon>
        <taxon>PACMAD clade</taxon>
        <taxon>Panicoideae</taxon>
        <taxon>Panicodae</taxon>
        <taxon>Paniceae</taxon>
        <taxon>Cenchrinae</taxon>
        <taxon>Setaria</taxon>
    </lineage>
</organism>
<reference evidence="1" key="2">
    <citation type="submission" date="2015-07" db="EMBL/GenBank/DDBJ databases">
        <authorList>
            <person name="Noorani M."/>
        </authorList>
    </citation>
    <scope>NUCLEOTIDE SEQUENCE</scope>
    <source>
        <strain evidence="1">Yugu1</strain>
    </source>
</reference>
<gene>
    <name evidence="1" type="ORF">SETIT_5G032000v2</name>
</gene>